<dbReference type="Gene3D" id="3.40.1710.10">
    <property type="entry name" value="abc type-2 transporter like domain"/>
    <property type="match status" value="1"/>
</dbReference>
<evidence type="ECO:0000256" key="5">
    <source>
        <dbReference type="SAM" id="Phobius"/>
    </source>
</evidence>
<accession>A0AAW6TDK1</accession>
<dbReference type="RefSeq" id="WP_281489264.1">
    <property type="nucleotide sequence ID" value="NZ_JASATX010000004.1"/>
</dbReference>
<dbReference type="InterPro" id="IPR017501">
    <property type="entry name" value="Phage_infect_YhgE_C"/>
</dbReference>
<feature type="transmembrane region" description="Helical" evidence="5">
    <location>
        <begin position="472"/>
        <end position="494"/>
    </location>
</feature>
<dbReference type="PANTHER" id="PTHR43077:SF10">
    <property type="entry name" value="TRANSPORT PERMEASE PROTEIN"/>
    <property type="match status" value="1"/>
</dbReference>
<dbReference type="AlphaFoldDB" id="A0AAW6TDK1"/>
<dbReference type="NCBIfam" id="TIGR03061">
    <property type="entry name" value="pip_yhgE_Nterm"/>
    <property type="match status" value="1"/>
</dbReference>
<organism evidence="6 7">
    <name type="scientific">Ruicaihuangia caeni</name>
    <dbReference type="NCBI Taxonomy" id="3042517"/>
    <lineage>
        <taxon>Bacteria</taxon>
        <taxon>Bacillati</taxon>
        <taxon>Actinomycetota</taxon>
        <taxon>Actinomycetes</taxon>
        <taxon>Micrococcales</taxon>
        <taxon>Microbacteriaceae</taxon>
        <taxon>Ruicaihuangia</taxon>
    </lineage>
</organism>
<comment type="caution">
    <text evidence="6">The sequence shown here is derived from an EMBL/GenBank/DDBJ whole genome shotgun (WGS) entry which is preliminary data.</text>
</comment>
<feature type="transmembrane region" description="Helical" evidence="5">
    <location>
        <begin position="401"/>
        <end position="423"/>
    </location>
</feature>
<feature type="transmembrane region" description="Helical" evidence="5">
    <location>
        <begin position="558"/>
        <end position="578"/>
    </location>
</feature>
<dbReference type="InterPro" id="IPR017500">
    <property type="entry name" value="Phage_infect_YhgE_N"/>
</dbReference>
<feature type="transmembrane region" description="Helical" evidence="5">
    <location>
        <begin position="444"/>
        <end position="466"/>
    </location>
</feature>
<evidence type="ECO:0000256" key="4">
    <source>
        <dbReference type="ARBA" id="ARBA00023136"/>
    </source>
</evidence>
<feature type="transmembrane region" description="Helical" evidence="5">
    <location>
        <begin position="501"/>
        <end position="521"/>
    </location>
</feature>
<sequence length="593" mass="58648">MNRIATPRRILAVIAAAAVPLAFAGLAIGAFSDAEAGVHRIPAAIVNNDQMVMQTDADGAQQPVLAGRLLVTELTGADSAGFDWTVTNDEAAAEALRDGRVSAVVTVPEDFSRSITSLGSDKPEQASIDIRTDDAHDPLTGAVLQAVSDGMVAAFGQTITQQVLAGMFDSFGQLGDSLGTAAEGARQLGTGVDGLAKGSAEATAGLESLAGGVGGYTQGVSSLSSGLASLDSGAAQLDGVAAAVNDFTGGTASLSAALSRAVAQLSANPSDPVALGTVQAISAQLEQFAAGGGRLASSTSSAIDGVQSGITRSAQGAATLAREGDALHTGATQAHQGSAALTAGAEQLANAAGELAGGLDTAAKAVPSSEGTDAEAAAAALARPVSATVDREHALDSASPAIVTAVAPAALWLGALAVFLVSAPLSHRVLQSSARLGRLVQTRLLPPTLLVAGQAVALTVMIHAAGAAPWSLVPWTLGISLLAAIAFAFIHFALMSLAGRGGLVLSLLALALQLVSSGVVFPRALLAEPFQAIAPWMPMTHFSRALQSVLTGGALTDGLAAAVALAGFAVVGLALGVAGTRSRRAAPTAAFAA</sequence>
<evidence type="ECO:0000313" key="7">
    <source>
        <dbReference type="Proteomes" id="UP001321506"/>
    </source>
</evidence>
<keyword evidence="3 5" id="KW-1133">Transmembrane helix</keyword>
<dbReference type="InterPro" id="IPR051328">
    <property type="entry name" value="T7SS_ABC-Transporter"/>
</dbReference>
<keyword evidence="2 5" id="KW-0812">Transmembrane</keyword>
<reference evidence="6 7" key="1">
    <citation type="submission" date="2023-04" db="EMBL/GenBank/DDBJ databases">
        <title>Klugiella caeni sp. nov. isolated from the sludge of biochemical tank.</title>
        <authorList>
            <person name="Geng K."/>
        </authorList>
    </citation>
    <scope>NUCLEOTIDE SEQUENCE [LARGE SCALE GENOMIC DNA]</scope>
    <source>
        <strain evidence="6 7">YN-L-19</strain>
    </source>
</reference>
<dbReference type="Proteomes" id="UP001321506">
    <property type="component" value="Unassembled WGS sequence"/>
</dbReference>
<dbReference type="NCBIfam" id="TIGR03062">
    <property type="entry name" value="pip_yhgE_Cterm"/>
    <property type="match status" value="1"/>
</dbReference>
<evidence type="ECO:0000313" key="6">
    <source>
        <dbReference type="EMBL" id="MDI2099480.1"/>
    </source>
</evidence>
<dbReference type="EMBL" id="JASATX010000004">
    <property type="protein sequence ID" value="MDI2099480.1"/>
    <property type="molecule type" value="Genomic_DNA"/>
</dbReference>
<keyword evidence="4 5" id="KW-0472">Membrane</keyword>
<gene>
    <name evidence="6" type="ORF">QF206_10945</name>
</gene>
<protein>
    <submittedName>
        <fullName evidence="6">YhgE/Pip family protein</fullName>
    </submittedName>
</protein>
<evidence type="ECO:0000256" key="1">
    <source>
        <dbReference type="ARBA" id="ARBA00004141"/>
    </source>
</evidence>
<keyword evidence="7" id="KW-1185">Reference proteome</keyword>
<dbReference type="GO" id="GO:0016020">
    <property type="term" value="C:membrane"/>
    <property type="evidence" value="ECO:0007669"/>
    <property type="project" value="UniProtKB-SubCell"/>
</dbReference>
<evidence type="ECO:0000256" key="2">
    <source>
        <dbReference type="ARBA" id="ARBA00022692"/>
    </source>
</evidence>
<proteinExistence type="predicted"/>
<dbReference type="PANTHER" id="PTHR43077">
    <property type="entry name" value="TRANSPORT PERMEASE YVFS-RELATED"/>
    <property type="match status" value="1"/>
</dbReference>
<name>A0AAW6TDK1_9MICO</name>
<comment type="subcellular location">
    <subcellularLocation>
        <location evidence="1">Membrane</location>
        <topology evidence="1">Multi-pass membrane protein</topology>
    </subcellularLocation>
</comment>
<evidence type="ECO:0000256" key="3">
    <source>
        <dbReference type="ARBA" id="ARBA00022989"/>
    </source>
</evidence>